<proteinExistence type="inferred from homology"/>
<comment type="similarity">
    <text evidence="7">In the C-terminal section; belongs to the DHPS family.</text>
</comment>
<dbReference type="InterPro" id="IPR035907">
    <property type="entry name" value="Hppk_sf"/>
</dbReference>
<dbReference type="PANTHER" id="PTHR20941:SF1">
    <property type="entry name" value="FOLIC ACID SYNTHESIS PROTEIN FOL1"/>
    <property type="match status" value="1"/>
</dbReference>
<evidence type="ECO:0000256" key="14">
    <source>
        <dbReference type="ARBA" id="ARBA00022909"/>
    </source>
</evidence>
<keyword evidence="12" id="KW-0067">ATP-binding</keyword>
<evidence type="ECO:0000256" key="6">
    <source>
        <dbReference type="ARBA" id="ARBA00009503"/>
    </source>
</evidence>
<feature type="domain" description="Pterin-binding" evidence="17">
    <location>
        <begin position="21"/>
        <end position="364"/>
    </location>
</feature>
<dbReference type="GO" id="GO:0004156">
    <property type="term" value="F:dihydropteroate synthase activity"/>
    <property type="evidence" value="ECO:0007669"/>
    <property type="project" value="UniProtKB-EC"/>
</dbReference>
<dbReference type="PROSITE" id="PS50972">
    <property type="entry name" value="PTERIN_BINDING"/>
    <property type="match status" value="1"/>
</dbReference>
<dbReference type="AlphaFoldDB" id="A0AB38A6D3"/>
<dbReference type="Gene3D" id="3.20.20.20">
    <property type="entry name" value="Dihydropteroate synthase-like"/>
    <property type="match status" value="2"/>
</dbReference>
<dbReference type="NCBIfam" id="TIGR01496">
    <property type="entry name" value="DHPS"/>
    <property type="match status" value="1"/>
</dbReference>
<keyword evidence="9" id="KW-0479">Metal-binding</keyword>
<dbReference type="RefSeq" id="WP_002563105.1">
    <property type="nucleotide sequence ID" value="NZ_CALJSN010000007.1"/>
</dbReference>
<keyword evidence="15" id="KW-0511">Multifunctional enzyme</keyword>
<reference evidence="18 19" key="1">
    <citation type="submission" date="2016-10" db="EMBL/GenBank/DDBJ databases">
        <authorList>
            <person name="Varghese N."/>
            <person name="Submissions S."/>
        </authorList>
    </citation>
    <scope>NUCLEOTIDE SEQUENCE [LARGE SCALE GENOMIC DNA]</scope>
    <source>
        <strain evidence="18 19">DSM 20586</strain>
    </source>
</reference>
<dbReference type="InterPro" id="IPR011005">
    <property type="entry name" value="Dihydropteroate_synth-like_sf"/>
</dbReference>
<feature type="region of interest" description="Disordered" evidence="16">
    <location>
        <begin position="160"/>
        <end position="195"/>
    </location>
</feature>
<sequence>MLRDNTALWRCGSHELSLSRPRIMGVLNVTPDSFSDGGAYADTDAAIARGMQMLDEGADIIDVGGESTRPGFTAVSPEEEAQRIVPVVRALVAAGAIVSVDTRHAEVARMCVRLGASIINDVTGFTDPAMVQVAADSNAGVVVMHAGEVAEHAPRQTVVLDSAPGSKPSVAAASSSSAGAPSSSVCGSTTTNSSADTPVEAAAANTDAADSSADKNSSLDALMQQSAAGGVTSAPTVRLSGSRRFATPDSAPIMRNVMGFLGDQARTLARAGVDRSRIVIDPGPGFGKLADEDVVIQRATTKMVSMGYPVLCAVSRKRFVGAVSGVTQASARDNATVGVIIAAVEAGARIVRVHDVAAAYEALTSYWTIAHPDERRAFVALGSNVGDRIGYLAKACALINAIPLTCVVTVSHAYETEPAYGIATPVANAVAEIKTQLAPMVLLEQLLGIENQLHRQRPADQKGHGPRTIDCDLVWMEGETHAGKRLSLPHPGLGERDYVLVPMEDIMRDPDRFLAHAGVSILPEEQRVGLVREDLGVLEWD</sequence>
<comment type="catalytic activity">
    <reaction evidence="2">
        <text>6-hydroxymethyl-7,8-dihydropterin + ATP = (7,8-dihydropterin-6-yl)methyl diphosphate + AMP + H(+)</text>
        <dbReference type="Rhea" id="RHEA:11412"/>
        <dbReference type="ChEBI" id="CHEBI:15378"/>
        <dbReference type="ChEBI" id="CHEBI:30616"/>
        <dbReference type="ChEBI" id="CHEBI:44841"/>
        <dbReference type="ChEBI" id="CHEBI:72950"/>
        <dbReference type="ChEBI" id="CHEBI:456215"/>
        <dbReference type="EC" id="2.7.6.3"/>
    </reaction>
</comment>
<evidence type="ECO:0000256" key="5">
    <source>
        <dbReference type="ARBA" id="ARBA00005051"/>
    </source>
</evidence>
<keyword evidence="14" id="KW-0289">Folate biosynthesis</keyword>
<evidence type="ECO:0000256" key="7">
    <source>
        <dbReference type="ARBA" id="ARBA00009951"/>
    </source>
</evidence>
<dbReference type="GO" id="GO:0005524">
    <property type="term" value="F:ATP binding"/>
    <property type="evidence" value="ECO:0007669"/>
    <property type="project" value="UniProtKB-KW"/>
</dbReference>
<name>A0AB38A6D3_9ACTN</name>
<protein>
    <submittedName>
        <fullName evidence="18">Dihydropteroate synthase/2-amino-4-hydroxy-6-hydroxymethyldihydropteridine diphosphokinase,TIGR01498</fullName>
    </submittedName>
</protein>
<dbReference type="GO" id="GO:0046872">
    <property type="term" value="F:metal ion binding"/>
    <property type="evidence" value="ECO:0007669"/>
    <property type="project" value="UniProtKB-KW"/>
</dbReference>
<dbReference type="InterPro" id="IPR000550">
    <property type="entry name" value="Hppk"/>
</dbReference>
<keyword evidence="13" id="KW-0460">Magnesium</keyword>
<comment type="similarity">
    <text evidence="6">Belongs to the DHPS family.</text>
</comment>
<keyword evidence="8" id="KW-0808">Transferase</keyword>
<dbReference type="GO" id="GO:0046654">
    <property type="term" value="P:tetrahydrofolate biosynthetic process"/>
    <property type="evidence" value="ECO:0007669"/>
    <property type="project" value="TreeGrafter"/>
</dbReference>
<evidence type="ECO:0000256" key="4">
    <source>
        <dbReference type="ARBA" id="ARBA00004763"/>
    </source>
</evidence>
<evidence type="ECO:0000256" key="1">
    <source>
        <dbReference type="ARBA" id="ARBA00000012"/>
    </source>
</evidence>
<dbReference type="GO" id="GO:0003848">
    <property type="term" value="F:2-amino-4-hydroxy-6-hydroxymethyldihydropteridine diphosphokinase activity"/>
    <property type="evidence" value="ECO:0007669"/>
    <property type="project" value="UniProtKB-EC"/>
</dbReference>
<evidence type="ECO:0000256" key="13">
    <source>
        <dbReference type="ARBA" id="ARBA00022842"/>
    </source>
</evidence>
<feature type="compositionally biased region" description="Low complexity" evidence="16">
    <location>
        <begin position="162"/>
        <end position="188"/>
    </location>
</feature>
<evidence type="ECO:0000256" key="2">
    <source>
        <dbReference type="ARBA" id="ARBA00000198"/>
    </source>
</evidence>
<evidence type="ECO:0000313" key="19">
    <source>
        <dbReference type="Proteomes" id="UP000183687"/>
    </source>
</evidence>
<keyword evidence="10" id="KW-0547">Nucleotide-binding</keyword>
<dbReference type="Gene3D" id="3.30.70.560">
    <property type="entry name" value="7,8-Dihydro-6-hydroxymethylpterin-pyrophosphokinase HPPK"/>
    <property type="match status" value="1"/>
</dbReference>
<keyword evidence="11" id="KW-0418">Kinase</keyword>
<dbReference type="GO" id="GO:0005829">
    <property type="term" value="C:cytosol"/>
    <property type="evidence" value="ECO:0007669"/>
    <property type="project" value="TreeGrafter"/>
</dbReference>
<comment type="caution">
    <text evidence="18">The sequence shown here is derived from an EMBL/GenBank/DDBJ whole genome shotgun (WGS) entry which is preliminary data.</text>
</comment>
<dbReference type="GO" id="GO:0046656">
    <property type="term" value="P:folic acid biosynthetic process"/>
    <property type="evidence" value="ECO:0007669"/>
    <property type="project" value="UniProtKB-KW"/>
</dbReference>
<dbReference type="Pfam" id="PF00809">
    <property type="entry name" value="Pterin_bind"/>
    <property type="match status" value="2"/>
</dbReference>
<dbReference type="PROSITE" id="PS00792">
    <property type="entry name" value="DHPS_1"/>
    <property type="match status" value="1"/>
</dbReference>
<dbReference type="CDD" id="cd00483">
    <property type="entry name" value="HPPK"/>
    <property type="match status" value="1"/>
</dbReference>
<comment type="cofactor">
    <cofactor evidence="3">
        <name>Mg(2+)</name>
        <dbReference type="ChEBI" id="CHEBI:18420"/>
    </cofactor>
</comment>
<dbReference type="InterPro" id="IPR000489">
    <property type="entry name" value="Pterin-binding_dom"/>
</dbReference>
<evidence type="ECO:0000259" key="17">
    <source>
        <dbReference type="PROSITE" id="PS50972"/>
    </source>
</evidence>
<dbReference type="PANTHER" id="PTHR20941">
    <property type="entry name" value="FOLATE SYNTHESIS PROTEINS"/>
    <property type="match status" value="1"/>
</dbReference>
<evidence type="ECO:0000256" key="8">
    <source>
        <dbReference type="ARBA" id="ARBA00022679"/>
    </source>
</evidence>
<dbReference type="PROSITE" id="PS00793">
    <property type="entry name" value="DHPS_2"/>
    <property type="match status" value="1"/>
</dbReference>
<comment type="catalytic activity">
    <reaction evidence="1">
        <text>(7,8-dihydropterin-6-yl)methyl diphosphate + 4-aminobenzoate = 7,8-dihydropteroate + diphosphate</text>
        <dbReference type="Rhea" id="RHEA:19949"/>
        <dbReference type="ChEBI" id="CHEBI:17836"/>
        <dbReference type="ChEBI" id="CHEBI:17839"/>
        <dbReference type="ChEBI" id="CHEBI:33019"/>
        <dbReference type="ChEBI" id="CHEBI:72950"/>
        <dbReference type="EC" id="2.5.1.15"/>
    </reaction>
</comment>
<dbReference type="NCBIfam" id="TIGR01498">
    <property type="entry name" value="folK"/>
    <property type="match status" value="1"/>
</dbReference>
<accession>A0AB38A6D3</accession>
<dbReference type="Proteomes" id="UP000183687">
    <property type="component" value="Unassembled WGS sequence"/>
</dbReference>
<dbReference type="EMBL" id="FNSH01000001">
    <property type="protein sequence ID" value="SEB64774.1"/>
    <property type="molecule type" value="Genomic_DNA"/>
</dbReference>
<dbReference type="SUPFAM" id="SSF55083">
    <property type="entry name" value="6-hydroxymethyl-7,8-dihydropterin pyrophosphokinase, HPPK"/>
    <property type="match status" value="1"/>
</dbReference>
<evidence type="ECO:0000313" key="18">
    <source>
        <dbReference type="EMBL" id="SEB64774.1"/>
    </source>
</evidence>
<dbReference type="InterPro" id="IPR045031">
    <property type="entry name" value="DHP_synth-like"/>
</dbReference>
<gene>
    <name evidence="18" type="ORF">SAMN04489746_0803</name>
</gene>
<evidence type="ECO:0000256" key="12">
    <source>
        <dbReference type="ARBA" id="ARBA00022840"/>
    </source>
</evidence>
<comment type="pathway">
    <text evidence="4">Cofactor biosynthesis; tetrahydrofolate biosynthesis; 7,8-dihydrofolate from 2-amino-4-hydroxy-6-hydroxymethyl-7,8-dihydropteridine diphosphate and 4-aminobenzoate: step 1/2.</text>
</comment>
<evidence type="ECO:0000256" key="11">
    <source>
        <dbReference type="ARBA" id="ARBA00022777"/>
    </source>
</evidence>
<dbReference type="GO" id="GO:0016301">
    <property type="term" value="F:kinase activity"/>
    <property type="evidence" value="ECO:0007669"/>
    <property type="project" value="UniProtKB-KW"/>
</dbReference>
<dbReference type="SUPFAM" id="SSF51717">
    <property type="entry name" value="Dihydropteroate synthetase-like"/>
    <property type="match status" value="2"/>
</dbReference>
<organism evidence="18 19">
    <name type="scientific">Atopobium minutum</name>
    <dbReference type="NCBI Taxonomy" id="1381"/>
    <lineage>
        <taxon>Bacteria</taxon>
        <taxon>Bacillati</taxon>
        <taxon>Actinomycetota</taxon>
        <taxon>Coriobacteriia</taxon>
        <taxon>Coriobacteriales</taxon>
        <taxon>Atopobiaceae</taxon>
        <taxon>Atopobium</taxon>
    </lineage>
</organism>
<comment type="pathway">
    <text evidence="5">Cofactor biosynthesis; tetrahydrofolate biosynthesis; 2-amino-4-hydroxy-6-hydroxymethyl-7,8-dihydropteridine diphosphate from 7,8-dihydroneopterin triphosphate: step 4/4.</text>
</comment>
<evidence type="ECO:0000256" key="10">
    <source>
        <dbReference type="ARBA" id="ARBA00022741"/>
    </source>
</evidence>
<dbReference type="Pfam" id="PF01288">
    <property type="entry name" value="HPPK"/>
    <property type="match status" value="1"/>
</dbReference>
<dbReference type="InterPro" id="IPR006390">
    <property type="entry name" value="DHP_synth_dom"/>
</dbReference>
<evidence type="ECO:0000256" key="9">
    <source>
        <dbReference type="ARBA" id="ARBA00022723"/>
    </source>
</evidence>
<evidence type="ECO:0000256" key="16">
    <source>
        <dbReference type="SAM" id="MobiDB-lite"/>
    </source>
</evidence>
<evidence type="ECO:0000256" key="15">
    <source>
        <dbReference type="ARBA" id="ARBA00023268"/>
    </source>
</evidence>
<evidence type="ECO:0000256" key="3">
    <source>
        <dbReference type="ARBA" id="ARBA00001946"/>
    </source>
</evidence>